<organism evidence="1 2">
    <name type="scientific">Synaphobranchus kaupii</name>
    <name type="common">Kaup's arrowtooth eel</name>
    <dbReference type="NCBI Taxonomy" id="118154"/>
    <lineage>
        <taxon>Eukaryota</taxon>
        <taxon>Metazoa</taxon>
        <taxon>Chordata</taxon>
        <taxon>Craniata</taxon>
        <taxon>Vertebrata</taxon>
        <taxon>Euteleostomi</taxon>
        <taxon>Actinopterygii</taxon>
        <taxon>Neopterygii</taxon>
        <taxon>Teleostei</taxon>
        <taxon>Anguilliformes</taxon>
        <taxon>Synaphobranchidae</taxon>
        <taxon>Synaphobranchus</taxon>
    </lineage>
</organism>
<proteinExistence type="predicted"/>
<dbReference type="AlphaFoldDB" id="A0A9Q1FUC6"/>
<accession>A0A9Q1FUC6</accession>
<gene>
    <name evidence="1" type="ORF">SKAU_G00079410</name>
</gene>
<evidence type="ECO:0000313" key="2">
    <source>
        <dbReference type="Proteomes" id="UP001152622"/>
    </source>
</evidence>
<protein>
    <submittedName>
        <fullName evidence="1">Uncharacterized protein</fullName>
    </submittedName>
</protein>
<dbReference type="Proteomes" id="UP001152622">
    <property type="component" value="Chromosome 3"/>
</dbReference>
<dbReference type="EMBL" id="JAINUF010000003">
    <property type="protein sequence ID" value="KAJ8367913.1"/>
    <property type="molecule type" value="Genomic_DNA"/>
</dbReference>
<sequence>MPVPGARGGSLRHCNGLQLRNLQLLQRAAFTEPGCQCVVMVIATFSFCGKVVMWCLRAATLVTVGGARRV</sequence>
<name>A0A9Q1FUC6_SYNKA</name>
<keyword evidence="2" id="KW-1185">Reference proteome</keyword>
<comment type="caution">
    <text evidence="1">The sequence shown here is derived from an EMBL/GenBank/DDBJ whole genome shotgun (WGS) entry which is preliminary data.</text>
</comment>
<reference evidence="1" key="1">
    <citation type="journal article" date="2023" name="Science">
        <title>Genome structures resolve the early diversification of teleost fishes.</title>
        <authorList>
            <person name="Parey E."/>
            <person name="Louis A."/>
            <person name="Montfort J."/>
            <person name="Bouchez O."/>
            <person name="Roques C."/>
            <person name="Iampietro C."/>
            <person name="Lluch J."/>
            <person name="Castinel A."/>
            <person name="Donnadieu C."/>
            <person name="Desvignes T."/>
            <person name="Floi Bucao C."/>
            <person name="Jouanno E."/>
            <person name="Wen M."/>
            <person name="Mejri S."/>
            <person name="Dirks R."/>
            <person name="Jansen H."/>
            <person name="Henkel C."/>
            <person name="Chen W.J."/>
            <person name="Zahm M."/>
            <person name="Cabau C."/>
            <person name="Klopp C."/>
            <person name="Thompson A.W."/>
            <person name="Robinson-Rechavi M."/>
            <person name="Braasch I."/>
            <person name="Lecointre G."/>
            <person name="Bobe J."/>
            <person name="Postlethwait J.H."/>
            <person name="Berthelot C."/>
            <person name="Roest Crollius H."/>
            <person name="Guiguen Y."/>
        </authorList>
    </citation>
    <scope>NUCLEOTIDE SEQUENCE</scope>
    <source>
        <strain evidence="1">WJC10195</strain>
    </source>
</reference>
<evidence type="ECO:0000313" key="1">
    <source>
        <dbReference type="EMBL" id="KAJ8367913.1"/>
    </source>
</evidence>